<evidence type="ECO:0000256" key="1">
    <source>
        <dbReference type="ARBA" id="ARBA00001947"/>
    </source>
</evidence>
<dbReference type="InterPro" id="IPR051453">
    <property type="entry name" value="MBL_Glyoxalase_II"/>
</dbReference>
<evidence type="ECO:0000259" key="5">
    <source>
        <dbReference type="SMART" id="SM00849"/>
    </source>
</evidence>
<name>A0A9D2JRV6_9FIRM</name>
<keyword evidence="4" id="KW-0862">Zinc</keyword>
<dbReference type="InterPro" id="IPR001279">
    <property type="entry name" value="Metallo-B-lactamas"/>
</dbReference>
<reference evidence="6" key="2">
    <citation type="submission" date="2021-04" db="EMBL/GenBank/DDBJ databases">
        <authorList>
            <person name="Gilroy R."/>
        </authorList>
    </citation>
    <scope>NUCLEOTIDE SEQUENCE</scope>
    <source>
        <strain evidence="6">1068</strain>
    </source>
</reference>
<dbReference type="Proteomes" id="UP000824056">
    <property type="component" value="Unassembled WGS sequence"/>
</dbReference>
<dbReference type="AlphaFoldDB" id="A0A9D2JRV6"/>
<dbReference type="InterPro" id="IPR036866">
    <property type="entry name" value="RibonucZ/Hydroxyglut_hydro"/>
</dbReference>
<dbReference type="Pfam" id="PF00753">
    <property type="entry name" value="Lactamase_B"/>
    <property type="match status" value="1"/>
</dbReference>
<dbReference type="EMBL" id="DXBG01000127">
    <property type="protein sequence ID" value="HIZ65330.1"/>
    <property type="molecule type" value="Genomic_DNA"/>
</dbReference>
<keyword evidence="2" id="KW-0479">Metal-binding</keyword>
<gene>
    <name evidence="6" type="ORF">H9809_05420</name>
</gene>
<organism evidence="6 7">
    <name type="scientific">Candidatus Blautia pullicola</name>
    <dbReference type="NCBI Taxonomy" id="2838498"/>
    <lineage>
        <taxon>Bacteria</taxon>
        <taxon>Bacillati</taxon>
        <taxon>Bacillota</taxon>
        <taxon>Clostridia</taxon>
        <taxon>Lachnospirales</taxon>
        <taxon>Lachnospiraceae</taxon>
        <taxon>Blautia</taxon>
    </lineage>
</organism>
<comment type="caution">
    <text evidence="6">The sequence shown here is derived from an EMBL/GenBank/DDBJ whole genome shotgun (WGS) entry which is preliminary data.</text>
</comment>
<dbReference type="GO" id="GO:0046872">
    <property type="term" value="F:metal ion binding"/>
    <property type="evidence" value="ECO:0007669"/>
    <property type="project" value="UniProtKB-KW"/>
</dbReference>
<evidence type="ECO:0000256" key="3">
    <source>
        <dbReference type="ARBA" id="ARBA00022801"/>
    </source>
</evidence>
<accession>A0A9D2JRV6</accession>
<evidence type="ECO:0000256" key="4">
    <source>
        <dbReference type="ARBA" id="ARBA00022833"/>
    </source>
</evidence>
<keyword evidence="3" id="KW-0378">Hydrolase</keyword>
<sequence>MKNLVLRGIVVGPVQTNCYFLKNRETEEIIVVDPGAEDERIRMALERLGGRPAAILLTHGHYDHICAAKELKEHYRIPIYAPKAEEELLQNTSWNLSAAWSGKAYKVQGDVWLEDGQETDIAGFQVKTILTPGHTAGSACYWLPEEEVCFSGDTVFAGSCGRTDLPTGSMSQMRESLARILGLLPAGTAIFPGHGEETDAGFERKHNPYL</sequence>
<dbReference type="SMART" id="SM00849">
    <property type="entry name" value="Lactamase_B"/>
    <property type="match status" value="1"/>
</dbReference>
<dbReference type="SUPFAM" id="SSF56281">
    <property type="entry name" value="Metallo-hydrolase/oxidoreductase"/>
    <property type="match status" value="1"/>
</dbReference>
<protein>
    <submittedName>
        <fullName evidence="6">MBL fold metallo-hydrolase</fullName>
    </submittedName>
</protein>
<dbReference type="PANTHER" id="PTHR46233:SF3">
    <property type="entry name" value="HYDROXYACYLGLUTATHIONE HYDROLASE GLOC"/>
    <property type="match status" value="1"/>
</dbReference>
<dbReference type="PANTHER" id="PTHR46233">
    <property type="entry name" value="HYDROXYACYLGLUTATHIONE HYDROLASE GLOC"/>
    <property type="match status" value="1"/>
</dbReference>
<feature type="domain" description="Metallo-beta-lactamase" evidence="5">
    <location>
        <begin position="15"/>
        <end position="194"/>
    </location>
</feature>
<evidence type="ECO:0000313" key="6">
    <source>
        <dbReference type="EMBL" id="HIZ65330.1"/>
    </source>
</evidence>
<dbReference type="Gene3D" id="3.60.15.10">
    <property type="entry name" value="Ribonuclease Z/Hydroxyacylglutathione hydrolase-like"/>
    <property type="match status" value="1"/>
</dbReference>
<evidence type="ECO:0000256" key="2">
    <source>
        <dbReference type="ARBA" id="ARBA00022723"/>
    </source>
</evidence>
<reference evidence="6" key="1">
    <citation type="journal article" date="2021" name="PeerJ">
        <title>Extensive microbial diversity within the chicken gut microbiome revealed by metagenomics and culture.</title>
        <authorList>
            <person name="Gilroy R."/>
            <person name="Ravi A."/>
            <person name="Getino M."/>
            <person name="Pursley I."/>
            <person name="Horton D.L."/>
            <person name="Alikhan N.F."/>
            <person name="Baker D."/>
            <person name="Gharbi K."/>
            <person name="Hall N."/>
            <person name="Watson M."/>
            <person name="Adriaenssens E.M."/>
            <person name="Foster-Nyarko E."/>
            <person name="Jarju S."/>
            <person name="Secka A."/>
            <person name="Antonio M."/>
            <person name="Oren A."/>
            <person name="Chaudhuri R.R."/>
            <person name="La Ragione R."/>
            <person name="Hildebrand F."/>
            <person name="Pallen M.J."/>
        </authorList>
    </citation>
    <scope>NUCLEOTIDE SEQUENCE</scope>
    <source>
        <strain evidence="6">1068</strain>
    </source>
</reference>
<dbReference type="GO" id="GO:0016787">
    <property type="term" value="F:hydrolase activity"/>
    <property type="evidence" value="ECO:0007669"/>
    <property type="project" value="UniProtKB-KW"/>
</dbReference>
<proteinExistence type="predicted"/>
<comment type="cofactor">
    <cofactor evidence="1">
        <name>Zn(2+)</name>
        <dbReference type="ChEBI" id="CHEBI:29105"/>
    </cofactor>
</comment>
<dbReference type="CDD" id="cd06262">
    <property type="entry name" value="metallo-hydrolase-like_MBL-fold"/>
    <property type="match status" value="1"/>
</dbReference>
<evidence type="ECO:0000313" key="7">
    <source>
        <dbReference type="Proteomes" id="UP000824056"/>
    </source>
</evidence>